<dbReference type="Gene3D" id="3.30.1330.60">
    <property type="entry name" value="OmpA-like domain"/>
    <property type="match status" value="1"/>
</dbReference>
<organism evidence="7 8">
    <name type="scientific">Pseudohalioglobus lutimaris</name>
    <dbReference type="NCBI Taxonomy" id="1737061"/>
    <lineage>
        <taxon>Bacteria</taxon>
        <taxon>Pseudomonadati</taxon>
        <taxon>Pseudomonadota</taxon>
        <taxon>Gammaproteobacteria</taxon>
        <taxon>Cellvibrionales</taxon>
        <taxon>Halieaceae</taxon>
        <taxon>Pseudohalioglobus</taxon>
    </lineage>
</organism>
<dbReference type="PRINTS" id="PR01023">
    <property type="entry name" value="NAFLGMOTY"/>
</dbReference>
<accession>A0A2N5X4J4</accession>
<comment type="caution">
    <text evidence="7">The sequence shown here is derived from an EMBL/GenBank/DDBJ whole genome shotgun (WGS) entry which is preliminary data.</text>
</comment>
<gene>
    <name evidence="7" type="ORF">C0039_07695</name>
</gene>
<keyword evidence="3" id="KW-0998">Cell outer membrane</keyword>
<dbReference type="InterPro" id="IPR006664">
    <property type="entry name" value="OMP_bac"/>
</dbReference>
<protein>
    <recommendedName>
        <fullName evidence="6">OmpA-like domain-containing protein</fullName>
    </recommendedName>
</protein>
<dbReference type="InterPro" id="IPR006690">
    <property type="entry name" value="OMPA-like_CS"/>
</dbReference>
<dbReference type="PRINTS" id="PR01021">
    <property type="entry name" value="OMPADOMAIN"/>
</dbReference>
<feature type="chain" id="PRO_5014989126" description="OmpA-like domain-containing protein" evidence="5">
    <location>
        <begin position="18"/>
        <end position="214"/>
    </location>
</feature>
<dbReference type="OrthoDB" id="9782229at2"/>
<dbReference type="PROSITE" id="PS51123">
    <property type="entry name" value="OMPA_2"/>
    <property type="match status" value="1"/>
</dbReference>
<keyword evidence="5" id="KW-0732">Signal</keyword>
<dbReference type="RefSeq" id="WP_076000966.1">
    <property type="nucleotide sequence ID" value="NZ_PKUS01000007.1"/>
</dbReference>
<evidence type="ECO:0000256" key="4">
    <source>
        <dbReference type="PROSITE-ProRule" id="PRU00473"/>
    </source>
</evidence>
<dbReference type="InterPro" id="IPR050330">
    <property type="entry name" value="Bact_OuterMem_StrucFunc"/>
</dbReference>
<dbReference type="PROSITE" id="PS51257">
    <property type="entry name" value="PROKAR_LIPOPROTEIN"/>
    <property type="match status" value="1"/>
</dbReference>
<evidence type="ECO:0000259" key="6">
    <source>
        <dbReference type="PROSITE" id="PS51123"/>
    </source>
</evidence>
<keyword evidence="8" id="KW-1185">Reference proteome</keyword>
<comment type="subcellular location">
    <subcellularLocation>
        <location evidence="1">Cell outer membrane</location>
    </subcellularLocation>
</comment>
<dbReference type="PANTHER" id="PTHR30329:SF21">
    <property type="entry name" value="LIPOPROTEIN YIAD-RELATED"/>
    <property type="match status" value="1"/>
</dbReference>
<name>A0A2N5X4J4_9GAMM</name>
<evidence type="ECO:0000313" key="8">
    <source>
        <dbReference type="Proteomes" id="UP000235005"/>
    </source>
</evidence>
<feature type="domain" description="OmpA-like" evidence="6">
    <location>
        <begin position="96"/>
        <end position="213"/>
    </location>
</feature>
<feature type="signal peptide" evidence="5">
    <location>
        <begin position="1"/>
        <end position="17"/>
    </location>
</feature>
<evidence type="ECO:0000256" key="2">
    <source>
        <dbReference type="ARBA" id="ARBA00023136"/>
    </source>
</evidence>
<dbReference type="InterPro" id="IPR006665">
    <property type="entry name" value="OmpA-like"/>
</dbReference>
<dbReference type="AlphaFoldDB" id="A0A2N5X4J4"/>
<evidence type="ECO:0000256" key="1">
    <source>
        <dbReference type="ARBA" id="ARBA00004442"/>
    </source>
</evidence>
<evidence type="ECO:0000313" key="7">
    <source>
        <dbReference type="EMBL" id="PLW69405.1"/>
    </source>
</evidence>
<dbReference type="CDD" id="cd07185">
    <property type="entry name" value="OmpA_C-like"/>
    <property type="match status" value="1"/>
</dbReference>
<sequence length="214" mass="22658">MPTIRTLAAASAIVTLAACTTNPYTGEQQASKAATYGGGAAAVCGLIGAIDSSKHARNAALGCGIVGAGVGAYMDVQETKLREQLQGTGVQVAREGDNIRLIMPGHITFETDSYNLRGSFYPALNSVGQVLAKYADTTLRVTGHTDNTGSRQYNQNLSERRAASVADYLVTRQVARDRMLTVGAGFDQPIADNSSEQGRATNRRVELYILPKTS</sequence>
<evidence type="ECO:0000256" key="5">
    <source>
        <dbReference type="SAM" id="SignalP"/>
    </source>
</evidence>
<dbReference type="Pfam" id="PF00691">
    <property type="entry name" value="OmpA"/>
    <property type="match status" value="1"/>
</dbReference>
<dbReference type="SUPFAM" id="SSF103088">
    <property type="entry name" value="OmpA-like"/>
    <property type="match status" value="1"/>
</dbReference>
<keyword evidence="2 4" id="KW-0472">Membrane</keyword>
<dbReference type="InterPro" id="IPR036737">
    <property type="entry name" value="OmpA-like_sf"/>
</dbReference>
<evidence type="ECO:0000256" key="3">
    <source>
        <dbReference type="ARBA" id="ARBA00023237"/>
    </source>
</evidence>
<reference evidence="7 8" key="1">
    <citation type="submission" date="2018-01" db="EMBL/GenBank/DDBJ databases">
        <title>The draft genome sequence of Halioglobus lutimaris HF004.</title>
        <authorList>
            <person name="Du Z.-J."/>
            <person name="Shi M.-J."/>
        </authorList>
    </citation>
    <scope>NUCLEOTIDE SEQUENCE [LARGE SCALE GENOMIC DNA]</scope>
    <source>
        <strain evidence="7 8">HF004</strain>
    </source>
</reference>
<dbReference type="PROSITE" id="PS01068">
    <property type="entry name" value="OMPA_1"/>
    <property type="match status" value="1"/>
</dbReference>
<dbReference type="PANTHER" id="PTHR30329">
    <property type="entry name" value="STATOR ELEMENT OF FLAGELLAR MOTOR COMPLEX"/>
    <property type="match status" value="1"/>
</dbReference>
<dbReference type="EMBL" id="PKUS01000007">
    <property type="protein sequence ID" value="PLW69405.1"/>
    <property type="molecule type" value="Genomic_DNA"/>
</dbReference>
<proteinExistence type="predicted"/>
<dbReference type="Proteomes" id="UP000235005">
    <property type="component" value="Unassembled WGS sequence"/>
</dbReference>
<dbReference type="GO" id="GO:0009279">
    <property type="term" value="C:cell outer membrane"/>
    <property type="evidence" value="ECO:0007669"/>
    <property type="project" value="UniProtKB-SubCell"/>
</dbReference>